<dbReference type="GeneID" id="95805435"/>
<dbReference type="RefSeq" id="WP_089002886.1">
    <property type="nucleotide sequence ID" value="NZ_JBFAAC010000002.1"/>
</dbReference>
<proteinExistence type="predicted"/>
<keyword evidence="1" id="KW-0472">Membrane</keyword>
<keyword evidence="1" id="KW-0812">Transmembrane</keyword>
<dbReference type="PANTHER" id="PTHR34220">
    <property type="entry name" value="SENSOR HISTIDINE KINASE YPDA"/>
    <property type="match status" value="1"/>
</dbReference>
<protein>
    <submittedName>
        <fullName evidence="3">Two-component system, LytT family, sensor kinase</fullName>
    </submittedName>
</protein>
<reference evidence="3 4" key="1">
    <citation type="submission" date="2016-06" db="EMBL/GenBank/DDBJ databases">
        <authorList>
            <person name="Kjaerup R.B."/>
            <person name="Dalgaard T.S."/>
            <person name="Juul-Madsen H.R."/>
        </authorList>
    </citation>
    <scope>NUCLEOTIDE SEQUENCE [LARGE SCALE GENOMIC DNA]</scope>
    <source>
        <strain evidence="3 4">DSM 43913</strain>
    </source>
</reference>
<evidence type="ECO:0000313" key="4">
    <source>
        <dbReference type="Proteomes" id="UP000198251"/>
    </source>
</evidence>
<dbReference type="InterPro" id="IPR036890">
    <property type="entry name" value="HATPase_C_sf"/>
</dbReference>
<name>A0A1C5GI02_MICEH</name>
<sequence length="416" mass="43358">MGGNLSGVFGVVSLLAALGAAVFAVVRLRARRGIATATQRATYEVLHTAGLAAEPLRAGLSAANAAKAVRHLRALVGAAGLALTDREGVLALDGRGGHHEAQLVAAAGRAVASGRSTVLGDPELRCDRVDCPVRGAVVAPLTGADGRRVGALVAVADGQPEPGLVQATLETAHWAGNQLALAELDSSRERLARAEVRALRAQISPHFIYNALTAIGSFVRTDPDRARELILEFAEFTRYSFRAHGEFTTLAEELRSIDRYLTIERARFGDRLQVRLQIAPEVLPVTLPFLCLQPLVENAVRHGLSRKPGTGMVSIEARDAGTECHITVEDDGVGMDPSTLTAGIAELAGAAGGPGDAALAGVGDDPGQHVGLSNVDERLRSVFGDGFGLVVETGLGSGTKVSMRVPKFHPGVRAGS</sequence>
<dbReference type="SMART" id="SM00387">
    <property type="entry name" value="HATPase_c"/>
    <property type="match status" value="1"/>
</dbReference>
<keyword evidence="3" id="KW-0418">Kinase</keyword>
<feature type="domain" description="Histidine kinase/HSP90-like ATPase" evidence="2">
    <location>
        <begin position="283"/>
        <end position="409"/>
    </location>
</feature>
<dbReference type="AlphaFoldDB" id="A0A1C5GI02"/>
<evidence type="ECO:0000313" key="3">
    <source>
        <dbReference type="EMBL" id="SCG19420.1"/>
    </source>
</evidence>
<evidence type="ECO:0000259" key="2">
    <source>
        <dbReference type="SMART" id="SM00387"/>
    </source>
</evidence>
<dbReference type="InterPro" id="IPR010559">
    <property type="entry name" value="Sig_transdc_His_kin_internal"/>
</dbReference>
<dbReference type="Proteomes" id="UP000198251">
    <property type="component" value="Chromosome I"/>
</dbReference>
<organism evidence="3 4">
    <name type="scientific">Micromonospora echinofusca</name>
    <dbReference type="NCBI Taxonomy" id="47858"/>
    <lineage>
        <taxon>Bacteria</taxon>
        <taxon>Bacillati</taxon>
        <taxon>Actinomycetota</taxon>
        <taxon>Actinomycetes</taxon>
        <taxon>Micromonosporales</taxon>
        <taxon>Micromonosporaceae</taxon>
        <taxon>Micromonospora</taxon>
    </lineage>
</organism>
<dbReference type="InterPro" id="IPR050640">
    <property type="entry name" value="Bact_2-comp_sensor_kinase"/>
</dbReference>
<dbReference type="GO" id="GO:0016020">
    <property type="term" value="C:membrane"/>
    <property type="evidence" value="ECO:0007669"/>
    <property type="project" value="InterPro"/>
</dbReference>
<keyword evidence="1" id="KW-1133">Transmembrane helix</keyword>
<dbReference type="Pfam" id="PF06580">
    <property type="entry name" value="His_kinase"/>
    <property type="match status" value="1"/>
</dbReference>
<dbReference type="InterPro" id="IPR003594">
    <property type="entry name" value="HATPase_dom"/>
</dbReference>
<dbReference type="SUPFAM" id="SSF55874">
    <property type="entry name" value="ATPase domain of HSP90 chaperone/DNA topoisomerase II/histidine kinase"/>
    <property type="match status" value="1"/>
</dbReference>
<dbReference type="GO" id="GO:0000155">
    <property type="term" value="F:phosphorelay sensor kinase activity"/>
    <property type="evidence" value="ECO:0007669"/>
    <property type="project" value="InterPro"/>
</dbReference>
<evidence type="ECO:0000256" key="1">
    <source>
        <dbReference type="SAM" id="Phobius"/>
    </source>
</evidence>
<gene>
    <name evidence="3" type="ORF">GA0070610_5792</name>
</gene>
<accession>A0A1C5GI02</accession>
<dbReference type="Gene3D" id="3.30.565.10">
    <property type="entry name" value="Histidine kinase-like ATPase, C-terminal domain"/>
    <property type="match status" value="1"/>
</dbReference>
<dbReference type="PANTHER" id="PTHR34220:SF7">
    <property type="entry name" value="SENSOR HISTIDINE KINASE YPDA"/>
    <property type="match status" value="1"/>
</dbReference>
<feature type="transmembrane region" description="Helical" evidence="1">
    <location>
        <begin position="6"/>
        <end position="26"/>
    </location>
</feature>
<dbReference type="EMBL" id="LT607733">
    <property type="protein sequence ID" value="SCG19420.1"/>
    <property type="molecule type" value="Genomic_DNA"/>
</dbReference>
<keyword evidence="3" id="KW-0808">Transferase</keyword>
<dbReference type="Pfam" id="PF02518">
    <property type="entry name" value="HATPase_c"/>
    <property type="match status" value="1"/>
</dbReference>
<keyword evidence="4" id="KW-1185">Reference proteome</keyword>